<name>A0A8S9ZWL1_9BILA</name>
<dbReference type="InterPro" id="IPR027417">
    <property type="entry name" value="P-loop_NTPase"/>
</dbReference>
<keyword evidence="1" id="KW-0175">Coiled coil</keyword>
<feature type="coiled-coil region" evidence="1">
    <location>
        <begin position="18"/>
        <end position="45"/>
    </location>
</feature>
<comment type="caution">
    <text evidence="2">The sequence shown here is derived from an EMBL/GenBank/DDBJ whole genome shotgun (WGS) entry which is preliminary data.</text>
</comment>
<dbReference type="SUPFAM" id="SSF52540">
    <property type="entry name" value="P-loop containing nucleoside triphosphate hydrolases"/>
    <property type="match status" value="1"/>
</dbReference>
<proteinExistence type="predicted"/>
<dbReference type="Gene3D" id="3.40.50.300">
    <property type="entry name" value="P-loop containing nucleotide triphosphate hydrolases"/>
    <property type="match status" value="1"/>
</dbReference>
<dbReference type="OrthoDB" id="9924021at2759"/>
<evidence type="ECO:0000313" key="2">
    <source>
        <dbReference type="EMBL" id="KAF7638007.1"/>
    </source>
</evidence>
<dbReference type="InterPro" id="IPR018247">
    <property type="entry name" value="EF_Hand_1_Ca_BS"/>
</dbReference>
<reference evidence="2" key="1">
    <citation type="journal article" date="2020" name="Ecol. Evol.">
        <title>Genome structure and content of the rice root-knot nematode (Meloidogyne graminicola).</title>
        <authorList>
            <person name="Phan N.T."/>
            <person name="Danchin E.G.J."/>
            <person name="Klopp C."/>
            <person name="Perfus-Barbeoch L."/>
            <person name="Kozlowski D.K."/>
            <person name="Koutsovoulos G.D."/>
            <person name="Lopez-Roques C."/>
            <person name="Bouchez O."/>
            <person name="Zahm M."/>
            <person name="Besnard G."/>
            <person name="Bellafiore S."/>
        </authorList>
    </citation>
    <scope>NUCLEOTIDE SEQUENCE</scope>
    <source>
        <strain evidence="2">VN-18</strain>
    </source>
</reference>
<organism evidence="2 3">
    <name type="scientific">Meloidogyne graminicola</name>
    <dbReference type="NCBI Taxonomy" id="189291"/>
    <lineage>
        <taxon>Eukaryota</taxon>
        <taxon>Metazoa</taxon>
        <taxon>Ecdysozoa</taxon>
        <taxon>Nematoda</taxon>
        <taxon>Chromadorea</taxon>
        <taxon>Rhabditida</taxon>
        <taxon>Tylenchina</taxon>
        <taxon>Tylenchomorpha</taxon>
        <taxon>Tylenchoidea</taxon>
        <taxon>Meloidogynidae</taxon>
        <taxon>Meloidogyninae</taxon>
        <taxon>Meloidogyne</taxon>
    </lineage>
</organism>
<keyword evidence="3" id="KW-1185">Reference proteome</keyword>
<dbReference type="EMBL" id="JABEBT010000015">
    <property type="protein sequence ID" value="KAF7638007.1"/>
    <property type="molecule type" value="Genomic_DNA"/>
</dbReference>
<feature type="coiled-coil region" evidence="1">
    <location>
        <begin position="537"/>
        <end position="613"/>
    </location>
</feature>
<protein>
    <recommendedName>
        <fullName evidence="4">Helicase ATP-binding domain-containing protein</fullName>
    </recommendedName>
</protein>
<evidence type="ECO:0000256" key="1">
    <source>
        <dbReference type="SAM" id="Coils"/>
    </source>
</evidence>
<sequence>MFNSFEINKNYAVLLKQFKKTKKSLAKCQEKNNRLEYELDQNRSLMAQILSCQIKAKNKERENLNFVNKRNFNHLDEQIVGIKNFDSLMWNPLIELLEFEKVDIFIQIPPLLIPRPLVDKCGLIPQIIFKSLISLTIQNNPQTSTSSPFFIILLPNIKIANRYLNYLSDEAVNILFTKGISSDMVCLSYSSIYPTFCLTTCDHLLIEFINENNLILLENLTFLLLDEADFLVHDVDFVQCFLEIKSRSPQSYRTLMFSRTFDNQINHSSTFSENNEARLIDFDEDNSISLNELETSKNKQSIEEINNNNYEHKLLLENNLDIQHEEENNISETNYELSQSSEINKDINEQNIIENKDYWPIEFMDIRPLLPPSIIPVYIENDEQNLNQNKISKENNIKLQHNYSTIFEEDQHLNLFEEENIEEQEGNNLLINFDQRQSISTIEDIYQSCLTSLNNGSTNSSTNISNLSVNNCHLNKNCLPIEEQLSNKSLLPHLRISSSFPSSPFIVQQNSLSNLSEPVLFHQSAFTHLNSQESILSNNLQQNNGEIQSKIQLLEQRIEHLEQQNVNSYNDQSISLDIRLNNIEDRLDKLSEIEKNFNQINNLEIQNKNINQLPNKNNNLIKYLNTLGQLNSNGELILRKCFNYTENFKELIFVGNSLNIKGIVISSTCHFKIPSLDFIDEIIEYSILSINCNEMIQWLVINFTSLNRLDWPKNLLFIDTFNNSNQPSTSSQYFKENSTSNIKKRQIKSNKVIYTLRNVHSNNKFVVELYFESKNEIYKKAHALKKTVKPIFEE</sequence>
<dbReference type="PROSITE" id="PS00018">
    <property type="entry name" value="EF_HAND_1"/>
    <property type="match status" value="1"/>
</dbReference>
<evidence type="ECO:0008006" key="4">
    <source>
        <dbReference type="Google" id="ProtNLM"/>
    </source>
</evidence>
<dbReference type="Proteomes" id="UP000605970">
    <property type="component" value="Unassembled WGS sequence"/>
</dbReference>
<dbReference type="AlphaFoldDB" id="A0A8S9ZWL1"/>
<gene>
    <name evidence="2" type="ORF">Mgra_00002460</name>
</gene>
<evidence type="ECO:0000313" key="3">
    <source>
        <dbReference type="Proteomes" id="UP000605970"/>
    </source>
</evidence>
<accession>A0A8S9ZWL1</accession>